<gene>
    <name evidence="2" type="ORF">K7C98_03005</name>
</gene>
<keyword evidence="3" id="KW-1185">Reference proteome</keyword>
<dbReference type="EMBL" id="JAIRAU010000001">
    <property type="protein sequence ID" value="MBZ5708212.1"/>
    <property type="molecule type" value="Genomic_DNA"/>
</dbReference>
<comment type="caution">
    <text evidence="2">The sequence shown here is derived from an EMBL/GenBank/DDBJ whole genome shotgun (WGS) entry which is preliminary data.</text>
</comment>
<feature type="compositionally biased region" description="Pro residues" evidence="1">
    <location>
        <begin position="91"/>
        <end position="108"/>
    </location>
</feature>
<feature type="region of interest" description="Disordered" evidence="1">
    <location>
        <begin position="85"/>
        <end position="122"/>
    </location>
</feature>
<protein>
    <submittedName>
        <fullName evidence="2">Uncharacterized protein</fullName>
    </submittedName>
</protein>
<sequence length="122" mass="14195">MGKTTEEAMAERAQMLRALLPNGISDSLTQRELDATMLEIMHDAKVPLEYAYAYMKTKRLVTEENMQHLSDEELEEWNLAVEDYLANPDPSRIPKPGDPSPYDMPDPPPRTRHGRSRWKRRR</sequence>
<reference evidence="2" key="1">
    <citation type="submission" date="2021-08" db="EMBL/GenBank/DDBJ databases">
        <authorList>
            <person name="Stevens D.C."/>
        </authorList>
    </citation>
    <scope>NUCLEOTIDE SEQUENCE</scope>
    <source>
        <strain evidence="2">DSM 53165</strain>
    </source>
</reference>
<dbReference type="Proteomes" id="UP001139031">
    <property type="component" value="Unassembled WGS sequence"/>
</dbReference>
<evidence type="ECO:0000313" key="2">
    <source>
        <dbReference type="EMBL" id="MBZ5708212.1"/>
    </source>
</evidence>
<accession>A0ABS7TJB7</accession>
<dbReference type="RefSeq" id="WP_224189965.1">
    <property type="nucleotide sequence ID" value="NZ_JAIRAU010000001.1"/>
</dbReference>
<name>A0ABS7TJB7_9BACT</name>
<proteinExistence type="predicted"/>
<evidence type="ECO:0000313" key="3">
    <source>
        <dbReference type="Proteomes" id="UP001139031"/>
    </source>
</evidence>
<feature type="compositionally biased region" description="Basic residues" evidence="1">
    <location>
        <begin position="110"/>
        <end position="122"/>
    </location>
</feature>
<evidence type="ECO:0000256" key="1">
    <source>
        <dbReference type="SAM" id="MobiDB-lite"/>
    </source>
</evidence>
<organism evidence="2 3">
    <name type="scientific">Nannocystis pusilla</name>
    <dbReference type="NCBI Taxonomy" id="889268"/>
    <lineage>
        <taxon>Bacteria</taxon>
        <taxon>Pseudomonadati</taxon>
        <taxon>Myxococcota</taxon>
        <taxon>Polyangia</taxon>
        <taxon>Nannocystales</taxon>
        <taxon>Nannocystaceae</taxon>
        <taxon>Nannocystis</taxon>
    </lineage>
</organism>